<comment type="subcellular location">
    <subcellularLocation>
        <location evidence="1">Cell outer membrane</location>
        <topology evidence="1">Multi-pass membrane protein</topology>
    </subcellularLocation>
</comment>
<dbReference type="InterPro" id="IPR002299">
    <property type="entry name" value="Porin_Neis"/>
</dbReference>
<keyword evidence="8" id="KW-0626">Porin</keyword>
<evidence type="ECO:0000313" key="14">
    <source>
        <dbReference type="Proteomes" id="UP000195569"/>
    </source>
</evidence>
<keyword evidence="5" id="KW-0812">Transmembrane</keyword>
<dbReference type="CDD" id="cd00342">
    <property type="entry name" value="gram_neg_porins"/>
    <property type="match status" value="1"/>
</dbReference>
<dbReference type="GO" id="GO:0009279">
    <property type="term" value="C:cell outer membrane"/>
    <property type="evidence" value="ECO:0007669"/>
    <property type="project" value="UniProtKB-SubCell"/>
</dbReference>
<dbReference type="InterPro" id="IPR050298">
    <property type="entry name" value="Gram-neg_bact_OMP"/>
</dbReference>
<dbReference type="GO" id="GO:0015288">
    <property type="term" value="F:porin activity"/>
    <property type="evidence" value="ECO:0007669"/>
    <property type="project" value="UniProtKB-KW"/>
</dbReference>
<evidence type="ECO:0000256" key="7">
    <source>
        <dbReference type="ARBA" id="ARBA00023065"/>
    </source>
</evidence>
<keyword evidence="6 11" id="KW-0732">Signal</keyword>
<feature type="domain" description="Porin" evidence="12">
    <location>
        <begin position="27"/>
        <end position="370"/>
    </location>
</feature>
<dbReference type="PRINTS" id="PR00184">
    <property type="entry name" value="NEISSPPORIN"/>
</dbReference>
<evidence type="ECO:0000259" key="12">
    <source>
        <dbReference type="Pfam" id="PF13609"/>
    </source>
</evidence>
<keyword evidence="14" id="KW-1185">Reference proteome</keyword>
<name>A0A1N7S222_9BURK</name>
<accession>A0A1N7S222</accession>
<evidence type="ECO:0000256" key="6">
    <source>
        <dbReference type="ARBA" id="ARBA00022729"/>
    </source>
</evidence>
<evidence type="ECO:0000256" key="5">
    <source>
        <dbReference type="ARBA" id="ARBA00022692"/>
    </source>
</evidence>
<evidence type="ECO:0000256" key="11">
    <source>
        <dbReference type="SAM" id="SignalP"/>
    </source>
</evidence>
<dbReference type="AlphaFoldDB" id="A0A1N7S222"/>
<keyword evidence="7" id="KW-0406">Ion transport</keyword>
<feature type="signal peptide" evidence="11">
    <location>
        <begin position="1"/>
        <end position="40"/>
    </location>
</feature>
<evidence type="ECO:0000256" key="3">
    <source>
        <dbReference type="ARBA" id="ARBA00022448"/>
    </source>
</evidence>
<dbReference type="InterPro" id="IPR033900">
    <property type="entry name" value="Gram_neg_porin_domain"/>
</dbReference>
<sequence>MTTRDERRFNLFFIQPQDLHMKKSLTAAALAASFACTAHAQNSVTLYGVIDVGMNYANNVGGHKQYSMVAGNLSGDRWGLRGTEDLGGGLQTLFVLENGFSVANGKLGQGGDEFGRQAYVGFSSSNIGTVTFGRQYDLINDLTYMFVAAQMWSGFASAHPGDVDNTDGSNHVNNAIKFRSVSYGGLTFAGLYSFGGVAGKFNQNQIWSVGANYNLGPLTLGTAFVDARDPNFSYFGNTAASSTTGSNMNGSRVYSGYASAKRQQIFVAGASYVVGAATFGVVYSNTQFKDIGTLPGLPANGAGGDARFHDIEVNVGYQLTPALHLGVAYNYLKGYGVNGATYNQGAIGANYLLSKRTDLYTVAVYQHASGTDSTGGKAVANLNGLTASTTQSQVQVVVGIRHRF</sequence>
<evidence type="ECO:0000256" key="9">
    <source>
        <dbReference type="ARBA" id="ARBA00023136"/>
    </source>
</evidence>
<feature type="chain" id="PRO_5013134338" evidence="11">
    <location>
        <begin position="41"/>
        <end position="404"/>
    </location>
</feature>
<evidence type="ECO:0000256" key="1">
    <source>
        <dbReference type="ARBA" id="ARBA00004571"/>
    </source>
</evidence>
<keyword evidence="10" id="KW-0998">Cell outer membrane</keyword>
<organism evidence="13 14">
    <name type="scientific">Paraburkholderia piptadeniae</name>
    <dbReference type="NCBI Taxonomy" id="1701573"/>
    <lineage>
        <taxon>Bacteria</taxon>
        <taxon>Pseudomonadati</taxon>
        <taxon>Pseudomonadota</taxon>
        <taxon>Betaproteobacteria</taxon>
        <taxon>Burkholderiales</taxon>
        <taxon>Burkholderiaceae</taxon>
        <taxon>Paraburkholderia</taxon>
    </lineage>
</organism>
<keyword evidence="3" id="KW-0813">Transport</keyword>
<keyword evidence="4" id="KW-1134">Transmembrane beta strand</keyword>
<dbReference type="Gene3D" id="2.40.160.10">
    <property type="entry name" value="Porin"/>
    <property type="match status" value="1"/>
</dbReference>
<comment type="subunit">
    <text evidence="2">Homotrimer.</text>
</comment>
<dbReference type="PANTHER" id="PTHR34501">
    <property type="entry name" value="PROTEIN YDDL-RELATED"/>
    <property type="match status" value="1"/>
</dbReference>
<reference evidence="13" key="1">
    <citation type="submission" date="2016-12" db="EMBL/GenBank/DDBJ databases">
        <authorList>
            <person name="Moulin L."/>
        </authorList>
    </citation>
    <scope>NUCLEOTIDE SEQUENCE [LARGE SCALE GENOMIC DNA]</scope>
    <source>
        <strain evidence="13">STM 7183</strain>
    </source>
</reference>
<proteinExistence type="predicted"/>
<dbReference type="Proteomes" id="UP000195569">
    <property type="component" value="Unassembled WGS sequence"/>
</dbReference>
<comment type="caution">
    <text evidence="13">The sequence shown here is derived from an EMBL/GenBank/DDBJ whole genome shotgun (WGS) entry which is preliminary data.</text>
</comment>
<gene>
    <name evidence="13" type="ORF">BN2476_290022</name>
</gene>
<keyword evidence="9" id="KW-0472">Membrane</keyword>
<evidence type="ECO:0000256" key="2">
    <source>
        <dbReference type="ARBA" id="ARBA00011233"/>
    </source>
</evidence>
<evidence type="ECO:0000256" key="8">
    <source>
        <dbReference type="ARBA" id="ARBA00023114"/>
    </source>
</evidence>
<dbReference type="EMBL" id="CYGY02000029">
    <property type="protein sequence ID" value="SIT41394.1"/>
    <property type="molecule type" value="Genomic_DNA"/>
</dbReference>
<dbReference type="SUPFAM" id="SSF56935">
    <property type="entry name" value="Porins"/>
    <property type="match status" value="1"/>
</dbReference>
<evidence type="ECO:0000256" key="4">
    <source>
        <dbReference type="ARBA" id="ARBA00022452"/>
    </source>
</evidence>
<evidence type="ECO:0000256" key="10">
    <source>
        <dbReference type="ARBA" id="ARBA00023237"/>
    </source>
</evidence>
<protein>
    <submittedName>
        <fullName evidence="13">Outer membrane porin protein</fullName>
    </submittedName>
</protein>
<dbReference type="InterPro" id="IPR023614">
    <property type="entry name" value="Porin_dom_sf"/>
</dbReference>
<dbReference type="PANTHER" id="PTHR34501:SF9">
    <property type="entry name" value="MAJOR OUTER MEMBRANE PROTEIN P.IA"/>
    <property type="match status" value="1"/>
</dbReference>
<dbReference type="GO" id="GO:0046930">
    <property type="term" value="C:pore complex"/>
    <property type="evidence" value="ECO:0007669"/>
    <property type="project" value="UniProtKB-KW"/>
</dbReference>
<evidence type="ECO:0000313" key="13">
    <source>
        <dbReference type="EMBL" id="SIT41394.1"/>
    </source>
</evidence>
<dbReference type="Pfam" id="PF13609">
    <property type="entry name" value="Porin_4"/>
    <property type="match status" value="1"/>
</dbReference>
<dbReference type="GO" id="GO:0006811">
    <property type="term" value="P:monoatomic ion transport"/>
    <property type="evidence" value="ECO:0007669"/>
    <property type="project" value="UniProtKB-KW"/>
</dbReference>